<evidence type="ECO:0000256" key="1">
    <source>
        <dbReference type="SAM" id="MobiDB-lite"/>
    </source>
</evidence>
<protein>
    <submittedName>
        <fullName evidence="2">Uncharacterized protein</fullName>
    </submittedName>
</protein>
<accession>A0A7J0G8C8</accession>
<proteinExistence type="predicted"/>
<comment type="caution">
    <text evidence="2">The sequence shown here is derived from an EMBL/GenBank/DDBJ whole genome shotgun (WGS) entry which is preliminary data.</text>
</comment>
<sequence length="126" mass="13736">MDRLQSLPPGTASNAAPRTESPPSISPPNLFGSLPSELNLLSPLKTLSHHKHPSLPEATTITIAPAVGAQVAHVRWILQGTPILRSVSVIAPTRLKRKLVISDPPNEFGNESVRLFVREMKVLQIW</sequence>
<organism evidence="2 3">
    <name type="scientific">Actinidia rufa</name>
    <dbReference type="NCBI Taxonomy" id="165716"/>
    <lineage>
        <taxon>Eukaryota</taxon>
        <taxon>Viridiplantae</taxon>
        <taxon>Streptophyta</taxon>
        <taxon>Embryophyta</taxon>
        <taxon>Tracheophyta</taxon>
        <taxon>Spermatophyta</taxon>
        <taxon>Magnoliopsida</taxon>
        <taxon>eudicotyledons</taxon>
        <taxon>Gunneridae</taxon>
        <taxon>Pentapetalae</taxon>
        <taxon>asterids</taxon>
        <taxon>Ericales</taxon>
        <taxon>Actinidiaceae</taxon>
        <taxon>Actinidia</taxon>
    </lineage>
</organism>
<dbReference type="Proteomes" id="UP000585474">
    <property type="component" value="Unassembled WGS sequence"/>
</dbReference>
<gene>
    <name evidence="2" type="ORF">Acr_19g0000020</name>
</gene>
<name>A0A7J0G8C8_9ERIC</name>
<dbReference type="AlphaFoldDB" id="A0A7J0G8C8"/>
<reference evidence="2 3" key="1">
    <citation type="submission" date="2019-07" db="EMBL/GenBank/DDBJ databases">
        <title>De Novo Assembly of kiwifruit Actinidia rufa.</title>
        <authorList>
            <person name="Sugita-Konishi S."/>
            <person name="Sato K."/>
            <person name="Mori E."/>
            <person name="Abe Y."/>
            <person name="Kisaki G."/>
            <person name="Hamano K."/>
            <person name="Suezawa K."/>
            <person name="Otani M."/>
            <person name="Fukuda T."/>
            <person name="Manabe T."/>
            <person name="Gomi K."/>
            <person name="Tabuchi M."/>
            <person name="Akimitsu K."/>
            <person name="Kataoka I."/>
        </authorList>
    </citation>
    <scope>NUCLEOTIDE SEQUENCE [LARGE SCALE GENOMIC DNA]</scope>
    <source>
        <strain evidence="3">cv. Fuchu</strain>
    </source>
</reference>
<dbReference type="EMBL" id="BJWL01000019">
    <property type="protein sequence ID" value="GFZ07065.1"/>
    <property type="molecule type" value="Genomic_DNA"/>
</dbReference>
<evidence type="ECO:0000313" key="3">
    <source>
        <dbReference type="Proteomes" id="UP000585474"/>
    </source>
</evidence>
<keyword evidence="3" id="KW-1185">Reference proteome</keyword>
<feature type="region of interest" description="Disordered" evidence="1">
    <location>
        <begin position="1"/>
        <end position="31"/>
    </location>
</feature>
<evidence type="ECO:0000313" key="2">
    <source>
        <dbReference type="EMBL" id="GFZ07065.1"/>
    </source>
</evidence>